<dbReference type="Pfam" id="PF16679">
    <property type="entry name" value="CDT1_C"/>
    <property type="match status" value="1"/>
</dbReference>
<sequence length="766" mass="86203">MAQAKVTDFYVQRKSSKRTESQSVKRRKLSSTSSDYIAKKVGLPCKKPKLEQEVETFHNFNIKTFEERKFGDVSFHDFTKALNANCTSEQSMKSAFCGRPTLGADLRPNGFSNDSRGKQNKGRKILNKKGNQPVTACGNTKATSGNLNQNCTEKPTTLNYNRNSESQNLTPPKQCSALEKTPTKRSGDKSKAPVRRKKAREVFEESGYSSYSSDNQNKKGDSQARRCLSSNFQTEEDSSSTVVCAEKQTNVRGKDGESEICEKKKDTPQTTFEVAAKRNTLANKSTLKKQETSASQQLTDTSAGTSAVNKSKKKLSPEEMREKLAKCGKLEEVRAVLDKVKRSSQIKTSKVKVPEKPKEKQPEALPAYKKYQHLVIPPSLSLPFRYRTLEEMFHGMDTVASMLHNRQESCSFSKLQAGVQELCRKSFKLNNLGQIKTVYPSSYNYYQQKKTKQISGRSKDDGSSHELMVEANLNDAEIIPTGRDKTDASTSSTGTMTEIHSQQNFLQKFTPSLLIARRTIFHSKLVDIVKQQHKEFLAKQELPLFVPDDQINRWHPKFPLEQVKDIEPSPLPQPPNVKTYSTARDVLNKAKDLMNPKVAKALELIAEKNETLNTSSDSSSKISKPVITSTNPKPSSGVSSDLLERIRAKEARNLQAAMMRSEVDEERIGMLERLPEMCLIVRGLFLAEKKAALTVDVVVQKLGDSYRTSLSQANLEKHLKLMQATLPDWLTSVKIRKETYLKIDKKKEMKDLSSQIEKALKEAKRK</sequence>
<evidence type="ECO:0000313" key="5">
    <source>
        <dbReference type="EMBL" id="KAJ8042454.1"/>
    </source>
</evidence>
<dbReference type="CDD" id="cd08674">
    <property type="entry name" value="Cdt1_m"/>
    <property type="match status" value="1"/>
</dbReference>
<protein>
    <submittedName>
        <fullName evidence="5">DNA replication factor Cdt1</fullName>
    </submittedName>
</protein>
<dbReference type="Pfam" id="PF08839">
    <property type="entry name" value="CDT1"/>
    <property type="match status" value="1"/>
</dbReference>
<dbReference type="SUPFAM" id="SSF46785">
    <property type="entry name" value="Winged helix' DNA-binding domain"/>
    <property type="match status" value="1"/>
</dbReference>
<feature type="region of interest" description="Disordered" evidence="3">
    <location>
        <begin position="128"/>
        <end position="226"/>
    </location>
</feature>
<feature type="compositionally biased region" description="Polar residues" evidence="3">
    <location>
        <begin position="626"/>
        <end position="639"/>
    </location>
</feature>
<dbReference type="CDD" id="cd08767">
    <property type="entry name" value="Cdt1_c"/>
    <property type="match status" value="1"/>
</dbReference>
<organism evidence="5 6">
    <name type="scientific">Holothuria leucospilota</name>
    <name type="common">Black long sea cucumber</name>
    <name type="synonym">Mertensiothuria leucospilota</name>
    <dbReference type="NCBI Taxonomy" id="206669"/>
    <lineage>
        <taxon>Eukaryota</taxon>
        <taxon>Metazoa</taxon>
        <taxon>Echinodermata</taxon>
        <taxon>Eleutherozoa</taxon>
        <taxon>Echinozoa</taxon>
        <taxon>Holothuroidea</taxon>
        <taxon>Aspidochirotacea</taxon>
        <taxon>Aspidochirotida</taxon>
        <taxon>Holothuriidae</taxon>
        <taxon>Holothuria</taxon>
    </lineage>
</organism>
<comment type="similarity">
    <text evidence="1">Belongs to the Cdt1 family.</text>
</comment>
<feature type="compositionally biased region" description="Polar residues" evidence="3">
    <location>
        <begin position="129"/>
        <end position="173"/>
    </location>
</feature>
<evidence type="ECO:0000259" key="4">
    <source>
        <dbReference type="SMART" id="SM01075"/>
    </source>
</evidence>
<dbReference type="InterPro" id="IPR038090">
    <property type="entry name" value="Cdt1_C_WH_dom_sf"/>
</dbReference>
<dbReference type="PANTHER" id="PTHR28637:SF1">
    <property type="entry name" value="DNA REPLICATION FACTOR CDT1"/>
    <property type="match status" value="1"/>
</dbReference>
<feature type="region of interest" description="Disordered" evidence="3">
    <location>
        <begin position="104"/>
        <end position="123"/>
    </location>
</feature>
<dbReference type="GO" id="GO:0000278">
    <property type="term" value="P:mitotic cell cycle"/>
    <property type="evidence" value="ECO:0007669"/>
    <property type="project" value="TreeGrafter"/>
</dbReference>
<dbReference type="GO" id="GO:0005634">
    <property type="term" value="C:nucleus"/>
    <property type="evidence" value="ECO:0007669"/>
    <property type="project" value="TreeGrafter"/>
</dbReference>
<gene>
    <name evidence="5" type="ORF">HOLleu_13516</name>
</gene>
<feature type="region of interest" description="Disordered" evidence="3">
    <location>
        <begin position="613"/>
        <end position="640"/>
    </location>
</feature>
<evidence type="ECO:0000313" key="6">
    <source>
        <dbReference type="Proteomes" id="UP001152320"/>
    </source>
</evidence>
<proteinExistence type="inferred from homology"/>
<name>A0A9Q1CDC9_HOLLE</name>
<dbReference type="GO" id="GO:0071163">
    <property type="term" value="P:DNA replication preinitiation complex assembly"/>
    <property type="evidence" value="ECO:0007669"/>
    <property type="project" value="InterPro"/>
</dbReference>
<keyword evidence="6" id="KW-1185">Reference proteome</keyword>
<dbReference type="GO" id="GO:0000076">
    <property type="term" value="P:DNA replication checkpoint signaling"/>
    <property type="evidence" value="ECO:0007669"/>
    <property type="project" value="TreeGrafter"/>
</dbReference>
<keyword evidence="2" id="KW-0131">Cell cycle</keyword>
<dbReference type="InterPro" id="IPR032054">
    <property type="entry name" value="Cdt1_C"/>
</dbReference>
<feature type="compositionally biased region" description="Polar residues" evidence="3">
    <location>
        <begin position="292"/>
        <end position="309"/>
    </location>
</feature>
<dbReference type="PANTHER" id="PTHR28637">
    <property type="entry name" value="DNA REPLICATION FACTOR CDT1"/>
    <property type="match status" value="1"/>
</dbReference>
<feature type="region of interest" description="Disordered" evidence="3">
    <location>
        <begin position="283"/>
        <end position="319"/>
    </location>
</feature>
<accession>A0A9Q1CDC9</accession>
<dbReference type="InterPro" id="IPR014939">
    <property type="entry name" value="CDT1_Gemini-bd-like"/>
</dbReference>
<dbReference type="GO" id="GO:0003677">
    <property type="term" value="F:DNA binding"/>
    <property type="evidence" value="ECO:0007669"/>
    <property type="project" value="InterPro"/>
</dbReference>
<dbReference type="EMBL" id="JAIZAY010000005">
    <property type="protein sequence ID" value="KAJ8042454.1"/>
    <property type="molecule type" value="Genomic_DNA"/>
</dbReference>
<dbReference type="Gene3D" id="1.10.10.1420">
    <property type="entry name" value="DNA replication factor Cdt1, C-terminal WH domain"/>
    <property type="match status" value="1"/>
</dbReference>
<evidence type="ECO:0000256" key="3">
    <source>
        <dbReference type="SAM" id="MobiDB-lite"/>
    </source>
</evidence>
<dbReference type="OrthoDB" id="341730at2759"/>
<dbReference type="Proteomes" id="UP001152320">
    <property type="component" value="Chromosome 5"/>
</dbReference>
<feature type="compositionally biased region" description="Basic and acidic residues" evidence="3">
    <location>
        <begin position="181"/>
        <end position="191"/>
    </location>
</feature>
<dbReference type="GO" id="GO:0030174">
    <property type="term" value="P:regulation of DNA-templated DNA replication initiation"/>
    <property type="evidence" value="ECO:0007669"/>
    <property type="project" value="InterPro"/>
</dbReference>
<feature type="compositionally biased region" description="Low complexity" evidence="3">
    <location>
        <begin position="615"/>
        <end position="624"/>
    </location>
</feature>
<evidence type="ECO:0000256" key="1">
    <source>
        <dbReference type="ARBA" id="ARBA00008356"/>
    </source>
</evidence>
<evidence type="ECO:0000256" key="2">
    <source>
        <dbReference type="ARBA" id="ARBA00023306"/>
    </source>
</evidence>
<dbReference type="GO" id="GO:0070182">
    <property type="term" value="F:DNA polymerase binding"/>
    <property type="evidence" value="ECO:0007669"/>
    <property type="project" value="TreeGrafter"/>
</dbReference>
<dbReference type="InterPro" id="IPR036390">
    <property type="entry name" value="WH_DNA-bd_sf"/>
</dbReference>
<feature type="domain" description="CDT1 Geminin-binding" evidence="4">
    <location>
        <begin position="382"/>
        <end position="573"/>
    </location>
</feature>
<dbReference type="InterPro" id="IPR045173">
    <property type="entry name" value="Cdt1"/>
</dbReference>
<dbReference type="SMART" id="SM01075">
    <property type="entry name" value="CDT1"/>
    <property type="match status" value="1"/>
</dbReference>
<dbReference type="AlphaFoldDB" id="A0A9Q1CDC9"/>
<comment type="caution">
    <text evidence="5">The sequence shown here is derived from an EMBL/GenBank/DDBJ whole genome shotgun (WGS) entry which is preliminary data.</text>
</comment>
<reference evidence="5" key="1">
    <citation type="submission" date="2021-10" db="EMBL/GenBank/DDBJ databases">
        <title>Tropical sea cucumber genome reveals ecological adaptation and Cuvierian tubules defense mechanism.</title>
        <authorList>
            <person name="Chen T."/>
        </authorList>
    </citation>
    <scope>NUCLEOTIDE SEQUENCE</scope>
    <source>
        <strain evidence="5">Nanhai2018</strain>
        <tissue evidence="5">Muscle</tissue>
    </source>
</reference>